<dbReference type="InterPro" id="IPR024733">
    <property type="entry name" value="NAGLU_tim-barrel"/>
</dbReference>
<gene>
    <name evidence="2" type="ORF">GBZ86_16470</name>
</gene>
<name>A0A6I1MRG7_9CLOT</name>
<reference evidence="2 3" key="1">
    <citation type="submission" date="2019-10" db="EMBL/GenBank/DDBJ databases">
        <title>The Genome Sequence of Clostridium tarantellae Isolated from Fish Brain.</title>
        <authorList>
            <person name="Bano L."/>
            <person name="Kiel M."/>
            <person name="Sales G."/>
            <person name="Doxey A.C."/>
            <person name="Mansfield M.J."/>
            <person name="Schiavone M."/>
            <person name="Rossetto O."/>
            <person name="Pirazzini M."/>
            <person name="Dobrindt U."/>
            <person name="Montecucco C."/>
        </authorList>
    </citation>
    <scope>NUCLEOTIDE SEQUENCE [LARGE SCALE GENOMIC DNA]</scope>
    <source>
        <strain evidence="2 3">DSM 3997</strain>
    </source>
</reference>
<dbReference type="PANTHER" id="PTHR12872:SF1">
    <property type="entry name" value="ALPHA-N-ACETYLGLUCOSAMINIDASE"/>
    <property type="match status" value="1"/>
</dbReference>
<dbReference type="Proteomes" id="UP000430345">
    <property type="component" value="Unassembled WGS sequence"/>
</dbReference>
<dbReference type="Pfam" id="PF05089">
    <property type="entry name" value="NAGLU"/>
    <property type="match status" value="1"/>
</dbReference>
<feature type="non-terminal residue" evidence="2">
    <location>
        <position position="241"/>
    </location>
</feature>
<organism evidence="2 3">
    <name type="scientific">Clostridium tarantellae</name>
    <dbReference type="NCBI Taxonomy" id="39493"/>
    <lineage>
        <taxon>Bacteria</taxon>
        <taxon>Bacillati</taxon>
        <taxon>Bacillota</taxon>
        <taxon>Clostridia</taxon>
        <taxon>Eubacteriales</taxon>
        <taxon>Clostridiaceae</taxon>
        <taxon>Clostridium</taxon>
    </lineage>
</organism>
<keyword evidence="3" id="KW-1185">Reference proteome</keyword>
<feature type="non-terminal residue" evidence="2">
    <location>
        <position position="1"/>
    </location>
</feature>
<dbReference type="Gene3D" id="3.20.20.80">
    <property type="entry name" value="Glycosidases"/>
    <property type="match status" value="1"/>
</dbReference>
<evidence type="ECO:0000259" key="1">
    <source>
        <dbReference type="Pfam" id="PF05089"/>
    </source>
</evidence>
<dbReference type="EMBL" id="WHJC01000582">
    <property type="protein sequence ID" value="MPQ45310.1"/>
    <property type="molecule type" value="Genomic_DNA"/>
</dbReference>
<dbReference type="AlphaFoldDB" id="A0A6I1MRG7"/>
<protein>
    <recommendedName>
        <fullName evidence="1">Alpha-N-acetylglucosaminidase tim-barrel domain-containing protein</fullName>
    </recommendedName>
</protein>
<dbReference type="PANTHER" id="PTHR12872">
    <property type="entry name" value="ALPHA-N-ACETYLGLUCOSAMINIDASE"/>
    <property type="match status" value="1"/>
</dbReference>
<proteinExistence type="predicted"/>
<accession>A0A6I1MRG7</accession>
<evidence type="ECO:0000313" key="2">
    <source>
        <dbReference type="EMBL" id="MPQ45310.1"/>
    </source>
</evidence>
<evidence type="ECO:0000313" key="3">
    <source>
        <dbReference type="Proteomes" id="UP000430345"/>
    </source>
</evidence>
<sequence>RTELARKMQRKMKALGMKIVLQGYAGMVPTDIKDKRPNVEIIPQGTWCSFERPAMLRTDSADYKEFARIFYKCQEEVYGKYFSNYYATDPFHEGGTDAGMSRATIYKETLASMLEYDSEAVWVIQSWRENPAQEGLNGIVPERRNNILVLDLYAELDPRWIGRSNIWGYQWDEPEFDGTPWVWNMLNNFGGRMGIHGQLGVLATEIPNAYKTTSTGKTSHMKGIGITPEALESNPVLFDLL</sequence>
<dbReference type="InterPro" id="IPR007781">
    <property type="entry name" value="NAGLU"/>
</dbReference>
<comment type="caution">
    <text evidence="2">The sequence shown here is derived from an EMBL/GenBank/DDBJ whole genome shotgun (WGS) entry which is preliminary data.</text>
</comment>
<feature type="domain" description="Alpha-N-acetylglucosaminidase tim-barrel" evidence="1">
    <location>
        <begin position="2"/>
        <end position="241"/>
    </location>
</feature>